<dbReference type="EMBL" id="CP021112">
    <property type="protein sequence ID" value="ARQ01375.1"/>
    <property type="molecule type" value="Genomic_DNA"/>
</dbReference>
<reference evidence="2 3" key="1">
    <citation type="submission" date="2017-05" db="EMBL/GenBank/DDBJ databases">
        <title>Full genome sequence of Pseudorhodoplanes sinuspersici.</title>
        <authorList>
            <person name="Dastgheib S.M.M."/>
            <person name="Shavandi M."/>
            <person name="Tirandaz H."/>
        </authorList>
    </citation>
    <scope>NUCLEOTIDE SEQUENCE [LARGE SCALE GENOMIC DNA]</scope>
    <source>
        <strain evidence="2 3">RIPI110</strain>
    </source>
</reference>
<keyword evidence="3" id="KW-1185">Reference proteome</keyword>
<proteinExistence type="predicted"/>
<gene>
    <name evidence="2" type="ORF">CAK95_21420</name>
</gene>
<feature type="compositionally biased region" description="Polar residues" evidence="1">
    <location>
        <begin position="95"/>
        <end position="109"/>
    </location>
</feature>
<accession>A0A1W6ZX93</accession>
<evidence type="ECO:0000313" key="2">
    <source>
        <dbReference type="EMBL" id="ARQ01375.1"/>
    </source>
</evidence>
<organism evidence="2 3">
    <name type="scientific">Pseudorhodoplanes sinuspersici</name>
    <dbReference type="NCBI Taxonomy" id="1235591"/>
    <lineage>
        <taxon>Bacteria</taxon>
        <taxon>Pseudomonadati</taxon>
        <taxon>Pseudomonadota</taxon>
        <taxon>Alphaproteobacteria</taxon>
        <taxon>Hyphomicrobiales</taxon>
        <taxon>Pseudorhodoplanes</taxon>
    </lineage>
</organism>
<dbReference type="KEGG" id="psin:CAK95_21420"/>
<sequence>MLQALLLKHNLRLWMIDVRKHLKAPVLLAICFCVAGSAAQAQDRTGLDEYPYSIMKPEPGARRARPPVQQVTPPEAEPQSRPVQEARKTTRRVRGSSTFSTIPTYQSPLTPLGTAPTIGTAPTQAYPASRAAPVPGVRGTGGAIAVTPPRPAGQSFQGRAASCVHAGSAAGVRPGQLGTFTRSCVNR</sequence>
<dbReference type="AlphaFoldDB" id="A0A1W6ZX93"/>
<dbReference type="STRING" id="1235591.CAK95_21420"/>
<evidence type="ECO:0000313" key="3">
    <source>
        <dbReference type="Proteomes" id="UP000194137"/>
    </source>
</evidence>
<dbReference type="Proteomes" id="UP000194137">
    <property type="component" value="Chromosome"/>
</dbReference>
<feature type="region of interest" description="Disordered" evidence="1">
    <location>
        <begin position="56"/>
        <end position="111"/>
    </location>
</feature>
<evidence type="ECO:0000256" key="1">
    <source>
        <dbReference type="SAM" id="MobiDB-lite"/>
    </source>
</evidence>
<protein>
    <submittedName>
        <fullName evidence="2">Uncharacterized protein</fullName>
    </submittedName>
</protein>
<name>A0A1W6ZX93_9HYPH</name>